<evidence type="ECO:0000256" key="9">
    <source>
        <dbReference type="ARBA" id="ARBA00023180"/>
    </source>
</evidence>
<comment type="caution">
    <text evidence="11">The sequence shown here is derived from an EMBL/GenBank/DDBJ whole genome shotgun (WGS) entry which is preliminary data.</text>
</comment>
<keyword evidence="8 10" id="KW-0472">Membrane</keyword>
<keyword evidence="4" id="KW-0337">GPI-anchor biosynthesis</keyword>
<evidence type="ECO:0000256" key="3">
    <source>
        <dbReference type="ARBA" id="ARBA00005316"/>
    </source>
</evidence>
<dbReference type="GO" id="GO:0016255">
    <property type="term" value="P:attachment of GPI anchor to protein"/>
    <property type="evidence" value="ECO:0007669"/>
    <property type="project" value="InterPro"/>
</dbReference>
<proteinExistence type="inferred from homology"/>
<dbReference type="InterPro" id="IPR019540">
    <property type="entry name" value="PtdIno-glycan_biosynth_class_S"/>
</dbReference>
<dbReference type="GO" id="GO:0042765">
    <property type="term" value="C:GPI-anchor transamidase complex"/>
    <property type="evidence" value="ECO:0007669"/>
    <property type="project" value="InterPro"/>
</dbReference>
<keyword evidence="7 10" id="KW-1133">Transmembrane helix</keyword>
<reference evidence="11" key="1">
    <citation type="submission" date="2021-02" db="EMBL/GenBank/DDBJ databases">
        <authorList>
            <person name="Dougan E. K."/>
            <person name="Rhodes N."/>
            <person name="Thang M."/>
            <person name="Chan C."/>
        </authorList>
    </citation>
    <scope>NUCLEOTIDE SEQUENCE</scope>
</reference>
<evidence type="ECO:0000256" key="8">
    <source>
        <dbReference type="ARBA" id="ARBA00023136"/>
    </source>
</evidence>
<feature type="transmembrane region" description="Helical" evidence="10">
    <location>
        <begin position="56"/>
        <end position="78"/>
    </location>
</feature>
<name>A0A812V9Y1_9DINO</name>
<evidence type="ECO:0000256" key="6">
    <source>
        <dbReference type="ARBA" id="ARBA00022824"/>
    </source>
</evidence>
<evidence type="ECO:0000313" key="12">
    <source>
        <dbReference type="Proteomes" id="UP000604046"/>
    </source>
</evidence>
<evidence type="ECO:0000256" key="2">
    <source>
        <dbReference type="ARBA" id="ARBA00004687"/>
    </source>
</evidence>
<keyword evidence="12" id="KW-1185">Reference proteome</keyword>
<keyword evidence="5 10" id="KW-0812">Transmembrane</keyword>
<dbReference type="AlphaFoldDB" id="A0A812V9Y1"/>
<evidence type="ECO:0000313" key="11">
    <source>
        <dbReference type="EMBL" id="CAE7616275.1"/>
    </source>
</evidence>
<keyword evidence="6" id="KW-0256">Endoplasmic reticulum</keyword>
<accession>A0A812V9Y1</accession>
<evidence type="ECO:0000256" key="4">
    <source>
        <dbReference type="ARBA" id="ARBA00022502"/>
    </source>
</evidence>
<evidence type="ECO:0000256" key="10">
    <source>
        <dbReference type="SAM" id="Phobius"/>
    </source>
</evidence>
<gene>
    <name evidence="11" type="primary">TMEM65</name>
    <name evidence="11" type="ORF">SNAT2548_LOCUS35032</name>
</gene>
<dbReference type="PANTHER" id="PTHR21072:SF13">
    <property type="entry name" value="GPI TRANSAMIDASE COMPONENT PIG-S"/>
    <property type="match status" value="1"/>
</dbReference>
<dbReference type="EMBL" id="CAJNDS010002844">
    <property type="protein sequence ID" value="CAE7616275.1"/>
    <property type="molecule type" value="Genomic_DNA"/>
</dbReference>
<dbReference type="Proteomes" id="UP000604046">
    <property type="component" value="Unassembled WGS sequence"/>
</dbReference>
<evidence type="ECO:0000256" key="1">
    <source>
        <dbReference type="ARBA" id="ARBA00004477"/>
    </source>
</evidence>
<keyword evidence="9" id="KW-0325">Glycoprotein</keyword>
<dbReference type="GO" id="GO:0006506">
    <property type="term" value="P:GPI anchor biosynthetic process"/>
    <property type="evidence" value="ECO:0007669"/>
    <property type="project" value="UniProtKB-UniPathway"/>
</dbReference>
<sequence length="89" mass="10084">MAFKAASKLRTSINAAEQGDMFLSLVESRKALVLALTAIHDDSVVSQLYFSWEFKYAVYLPISMPILVPIITSTWRLMQSWLTCKKAKL</sequence>
<protein>
    <submittedName>
        <fullName evidence="11">TMEM65 protein</fullName>
    </submittedName>
</protein>
<dbReference type="PANTHER" id="PTHR21072">
    <property type="entry name" value="GPI TRANSAMIDASE COMPONENT PIG-S"/>
    <property type="match status" value="1"/>
</dbReference>
<comment type="similarity">
    <text evidence="3">Belongs to the PIGS family.</text>
</comment>
<organism evidence="11 12">
    <name type="scientific">Symbiodinium natans</name>
    <dbReference type="NCBI Taxonomy" id="878477"/>
    <lineage>
        <taxon>Eukaryota</taxon>
        <taxon>Sar</taxon>
        <taxon>Alveolata</taxon>
        <taxon>Dinophyceae</taxon>
        <taxon>Suessiales</taxon>
        <taxon>Symbiodiniaceae</taxon>
        <taxon>Symbiodinium</taxon>
    </lineage>
</organism>
<comment type="pathway">
    <text evidence="2">Glycolipid biosynthesis; glycosylphosphatidylinositol-anchor biosynthesis.</text>
</comment>
<comment type="subcellular location">
    <subcellularLocation>
        <location evidence="1">Endoplasmic reticulum membrane</location>
        <topology evidence="1">Multi-pass membrane protein</topology>
    </subcellularLocation>
</comment>
<dbReference type="OrthoDB" id="432719at2759"/>
<dbReference type="UniPathway" id="UPA00196"/>
<evidence type="ECO:0000256" key="7">
    <source>
        <dbReference type="ARBA" id="ARBA00022989"/>
    </source>
</evidence>
<dbReference type="Pfam" id="PF10510">
    <property type="entry name" value="PIG-S"/>
    <property type="match status" value="1"/>
</dbReference>
<evidence type="ECO:0000256" key="5">
    <source>
        <dbReference type="ARBA" id="ARBA00022692"/>
    </source>
</evidence>